<evidence type="ECO:0000256" key="8">
    <source>
        <dbReference type="ARBA" id="ARBA00022989"/>
    </source>
</evidence>
<evidence type="ECO:0000313" key="16">
    <source>
        <dbReference type="Proteomes" id="UP000234474"/>
    </source>
</evidence>
<dbReference type="Proteomes" id="UP000234474">
    <property type="component" value="Unassembled WGS sequence"/>
</dbReference>
<keyword evidence="12 14" id="KW-0456">Lyase</keyword>
<keyword evidence="9 14" id="KW-0443">Lipid metabolism</keyword>
<comment type="subcellular location">
    <subcellularLocation>
        <location evidence="14">Endoplasmic reticulum membrane</location>
        <topology evidence="14">Multi-pass membrane protein</topology>
    </subcellularLocation>
    <subcellularLocation>
        <location evidence="1">Membrane</location>
        <topology evidence="1">Multi-pass membrane protein</topology>
    </subcellularLocation>
</comment>
<feature type="transmembrane region" description="Helical" evidence="14">
    <location>
        <begin position="62"/>
        <end position="83"/>
    </location>
</feature>
<evidence type="ECO:0000256" key="9">
    <source>
        <dbReference type="ARBA" id="ARBA00023098"/>
    </source>
</evidence>
<protein>
    <recommendedName>
        <fullName evidence="4 14">Very-long-chain (3R)-3-hydroxyacyl-CoA dehydratase</fullName>
        <ecNumber evidence="4 14">4.2.1.134</ecNumber>
    </recommendedName>
</protein>
<evidence type="ECO:0000256" key="1">
    <source>
        <dbReference type="ARBA" id="ARBA00004141"/>
    </source>
</evidence>
<dbReference type="AlphaFoldDB" id="A0A2I1C570"/>
<dbReference type="VEuPathDB" id="FungiDB:P174DRAFT_461270"/>
<evidence type="ECO:0000256" key="11">
    <source>
        <dbReference type="ARBA" id="ARBA00023160"/>
    </source>
</evidence>
<evidence type="ECO:0000256" key="10">
    <source>
        <dbReference type="ARBA" id="ARBA00023136"/>
    </source>
</evidence>
<sequence>MSQSTTRASSAPKASASGLTRVYLLAYNVVSFCLWATCVVRGAMLVLSLAPTGHLPAIFHHIYFPLLTTTQTLAGLEILHSLLGIVRAPVVTTAMQVASRLLLVWGVMYLFHDRGDGHGGIVGGDFHESLPYGPGAKVGDYAFLGCLGRGVWGRGVPSWWTWLRYNTFYVLYPIGISSECIMVWQALKPAAEWNPLYWWFLVVVLVIYVPGSYILYTHMIAQRRKVMKKKGRAE</sequence>
<dbReference type="GO" id="GO:0030497">
    <property type="term" value="P:fatty acid elongation"/>
    <property type="evidence" value="ECO:0007669"/>
    <property type="project" value="TreeGrafter"/>
</dbReference>
<gene>
    <name evidence="15" type="ORF">P174DRAFT_461270</name>
</gene>
<organism evidence="15 16">
    <name type="scientific">Aspergillus novofumigatus (strain IBT 16806)</name>
    <dbReference type="NCBI Taxonomy" id="1392255"/>
    <lineage>
        <taxon>Eukaryota</taxon>
        <taxon>Fungi</taxon>
        <taxon>Dikarya</taxon>
        <taxon>Ascomycota</taxon>
        <taxon>Pezizomycotina</taxon>
        <taxon>Eurotiomycetes</taxon>
        <taxon>Eurotiomycetidae</taxon>
        <taxon>Eurotiales</taxon>
        <taxon>Aspergillaceae</taxon>
        <taxon>Aspergillus</taxon>
        <taxon>Aspergillus subgen. Fumigati</taxon>
    </lineage>
</organism>
<evidence type="ECO:0000313" key="15">
    <source>
        <dbReference type="EMBL" id="PKX92747.1"/>
    </source>
</evidence>
<dbReference type="InterPro" id="IPR007482">
    <property type="entry name" value="Tyr_Pase-like_PTPLA"/>
</dbReference>
<keyword evidence="16" id="KW-1185">Reference proteome</keyword>
<dbReference type="EC" id="4.2.1.134" evidence="4 14"/>
<dbReference type="PANTHER" id="PTHR11035:SF3">
    <property type="entry name" value="VERY-LONG-CHAIN (3R)-3-HYDROXYACYL-COA DEHYDRATASE"/>
    <property type="match status" value="1"/>
</dbReference>
<evidence type="ECO:0000256" key="4">
    <source>
        <dbReference type="ARBA" id="ARBA00013122"/>
    </source>
</evidence>
<comment type="caution">
    <text evidence="15">The sequence shown here is derived from an EMBL/GenBank/DDBJ whole genome shotgun (WGS) entry which is preliminary data.</text>
</comment>
<feature type="transmembrane region" description="Helical" evidence="14">
    <location>
        <begin position="168"/>
        <end position="187"/>
    </location>
</feature>
<evidence type="ECO:0000256" key="2">
    <source>
        <dbReference type="ARBA" id="ARBA00005194"/>
    </source>
</evidence>
<feature type="transmembrane region" description="Helical" evidence="14">
    <location>
        <begin position="199"/>
        <end position="221"/>
    </location>
</feature>
<comment type="catalytic activity">
    <reaction evidence="13 14">
        <text>a very-long-chain (3R)-3-hydroxyacyl-CoA = a very-long-chain (2E)-enoyl-CoA + H2O</text>
        <dbReference type="Rhea" id="RHEA:45812"/>
        <dbReference type="ChEBI" id="CHEBI:15377"/>
        <dbReference type="ChEBI" id="CHEBI:83728"/>
        <dbReference type="ChEBI" id="CHEBI:85440"/>
        <dbReference type="EC" id="4.2.1.134"/>
    </reaction>
</comment>
<accession>A0A2I1C570</accession>
<evidence type="ECO:0000256" key="6">
    <source>
        <dbReference type="ARBA" id="ARBA00022692"/>
    </source>
</evidence>
<dbReference type="GO" id="GO:0042761">
    <property type="term" value="P:very long-chain fatty acid biosynthetic process"/>
    <property type="evidence" value="ECO:0007669"/>
    <property type="project" value="TreeGrafter"/>
</dbReference>
<proteinExistence type="inferred from homology"/>
<dbReference type="GO" id="GO:0030148">
    <property type="term" value="P:sphingolipid biosynthetic process"/>
    <property type="evidence" value="ECO:0007669"/>
    <property type="project" value="TreeGrafter"/>
</dbReference>
<keyword evidence="8 14" id="KW-1133">Transmembrane helix</keyword>
<keyword evidence="5 14" id="KW-0444">Lipid biosynthesis</keyword>
<evidence type="ECO:0000256" key="3">
    <source>
        <dbReference type="ARBA" id="ARBA00007811"/>
    </source>
</evidence>
<dbReference type="GeneID" id="36537305"/>
<dbReference type="OrthoDB" id="46988at2759"/>
<keyword evidence="10 14" id="KW-0472">Membrane</keyword>
<comment type="function">
    <text evidence="14">Catalyzes the third of the four reactions of the long-chain fatty acids elongation cycle. This endoplasmic reticulum-bound enzymatic process, allows the addition of two carbons to the chain of long- and very long-chain fatty acids/VLCFAs per cycle. This enzyme catalyzes the dehydration of the 3-hydroxyacyl-CoA intermediate into trans-2,3-enoyl-CoA, within each cycle of fatty acid elongation. Thereby, it participates to the production of VLCFAs of different chain lengths that are involved in multiple biological processes as precursors of membrane lipids and lipid mediators.</text>
</comment>
<dbReference type="PANTHER" id="PTHR11035">
    <property type="entry name" value="VERY-LONG-CHAIN (3R)-3-HYDROXYACYL-COA DEHYDRATASE"/>
    <property type="match status" value="1"/>
</dbReference>
<evidence type="ECO:0000256" key="13">
    <source>
        <dbReference type="ARBA" id="ARBA00036671"/>
    </source>
</evidence>
<evidence type="ECO:0000256" key="7">
    <source>
        <dbReference type="ARBA" id="ARBA00022832"/>
    </source>
</evidence>
<dbReference type="OMA" id="MYLFHDR"/>
<dbReference type="STRING" id="1392255.A0A2I1C570"/>
<evidence type="ECO:0000256" key="12">
    <source>
        <dbReference type="ARBA" id="ARBA00023239"/>
    </source>
</evidence>
<dbReference type="GO" id="GO:0102158">
    <property type="term" value="F:very-long-chain (3R)-3-hydroxyacyl-CoA dehydratase activity"/>
    <property type="evidence" value="ECO:0007669"/>
    <property type="project" value="UniProtKB-EC"/>
</dbReference>
<dbReference type="UniPathway" id="UPA00094"/>
<comment type="similarity">
    <text evidence="3 14">Belongs to the very long-chain fatty acids dehydratase HACD family.</text>
</comment>
<keyword evidence="7 14" id="KW-0276">Fatty acid metabolism</keyword>
<evidence type="ECO:0000256" key="5">
    <source>
        <dbReference type="ARBA" id="ARBA00022516"/>
    </source>
</evidence>
<name>A0A2I1C570_ASPN1</name>
<evidence type="ECO:0000256" key="14">
    <source>
        <dbReference type="RuleBase" id="RU363109"/>
    </source>
</evidence>
<keyword evidence="11 14" id="KW-0275">Fatty acid biosynthesis</keyword>
<keyword evidence="6 14" id="KW-0812">Transmembrane</keyword>
<feature type="transmembrane region" description="Helical" evidence="14">
    <location>
        <begin position="25"/>
        <end position="50"/>
    </location>
</feature>
<dbReference type="Pfam" id="PF04387">
    <property type="entry name" value="PTPLA"/>
    <property type="match status" value="2"/>
</dbReference>
<dbReference type="EMBL" id="MSZS01000005">
    <property type="protein sequence ID" value="PKX92747.1"/>
    <property type="molecule type" value="Genomic_DNA"/>
</dbReference>
<reference evidence="16" key="1">
    <citation type="journal article" date="2018" name="Proc. Natl. Acad. Sci. U.S.A.">
        <title>Linking secondary metabolites to gene clusters through genome sequencing of six diverse Aspergillus species.</title>
        <authorList>
            <person name="Kaerboelling I."/>
            <person name="Vesth T.C."/>
            <person name="Frisvad J.C."/>
            <person name="Nybo J.L."/>
            <person name="Theobald S."/>
            <person name="Kuo A."/>
            <person name="Bowyer P."/>
            <person name="Matsuda Y."/>
            <person name="Mondo S."/>
            <person name="Lyhne E.K."/>
            <person name="Kogle M.E."/>
            <person name="Clum A."/>
            <person name="Lipzen A."/>
            <person name="Salamov A."/>
            <person name="Ngan C.Y."/>
            <person name="Daum C."/>
            <person name="Chiniquy J."/>
            <person name="Barry K."/>
            <person name="LaButti K."/>
            <person name="Haridas S."/>
            <person name="Simmons B.A."/>
            <person name="Magnuson J.K."/>
            <person name="Mortensen U.H."/>
            <person name="Larsen T.O."/>
            <person name="Grigoriev I.V."/>
            <person name="Baker S.E."/>
            <person name="Andersen M.R."/>
        </authorList>
    </citation>
    <scope>NUCLEOTIDE SEQUENCE [LARGE SCALE GENOMIC DNA]</scope>
    <source>
        <strain evidence="16">IBT 16806</strain>
    </source>
</reference>
<dbReference type="RefSeq" id="XP_024681342.1">
    <property type="nucleotide sequence ID" value="XM_024829979.1"/>
</dbReference>
<dbReference type="GO" id="GO:0005789">
    <property type="term" value="C:endoplasmic reticulum membrane"/>
    <property type="evidence" value="ECO:0007669"/>
    <property type="project" value="UniProtKB-SubCell"/>
</dbReference>
<keyword evidence="14" id="KW-0256">Endoplasmic reticulum</keyword>
<comment type="pathway">
    <text evidence="2 14">Lipid metabolism; fatty acid biosynthesis.</text>
</comment>
<comment type="caution">
    <text evidence="14">Lacks conserved residue(s) required for the propagation of feature annotation.</text>
</comment>